<organism evidence="1 2">
    <name type="scientific">Nephila pilipes</name>
    <name type="common">Giant wood spider</name>
    <name type="synonym">Nephila maculata</name>
    <dbReference type="NCBI Taxonomy" id="299642"/>
    <lineage>
        <taxon>Eukaryota</taxon>
        <taxon>Metazoa</taxon>
        <taxon>Ecdysozoa</taxon>
        <taxon>Arthropoda</taxon>
        <taxon>Chelicerata</taxon>
        <taxon>Arachnida</taxon>
        <taxon>Araneae</taxon>
        <taxon>Araneomorphae</taxon>
        <taxon>Entelegynae</taxon>
        <taxon>Araneoidea</taxon>
        <taxon>Nephilidae</taxon>
        <taxon>Nephila</taxon>
    </lineage>
</organism>
<name>A0A8X6NNR3_NEPPI</name>
<comment type="caution">
    <text evidence="1">The sequence shown here is derived from an EMBL/GenBank/DDBJ whole genome shotgun (WGS) entry which is preliminary data.</text>
</comment>
<evidence type="ECO:0000313" key="1">
    <source>
        <dbReference type="EMBL" id="GFT25868.1"/>
    </source>
</evidence>
<gene>
    <name evidence="1" type="ORF">NPIL_406031</name>
</gene>
<keyword evidence="2" id="KW-1185">Reference proteome</keyword>
<sequence length="89" mass="9724">MPVQVSTSSGHRCGVPVECPPRRDIDVNSRVPVQVSTSSRRCGDGVPVQVSHSSGYRCEWWGQFRVSHKSGISVNSGECRSGVHTRRGM</sequence>
<evidence type="ECO:0000313" key="2">
    <source>
        <dbReference type="Proteomes" id="UP000887013"/>
    </source>
</evidence>
<accession>A0A8X6NNR3</accession>
<reference evidence="1" key="1">
    <citation type="submission" date="2020-08" db="EMBL/GenBank/DDBJ databases">
        <title>Multicomponent nature underlies the extraordinary mechanical properties of spider dragline silk.</title>
        <authorList>
            <person name="Kono N."/>
            <person name="Nakamura H."/>
            <person name="Mori M."/>
            <person name="Yoshida Y."/>
            <person name="Ohtoshi R."/>
            <person name="Malay A.D."/>
            <person name="Moran D.A.P."/>
            <person name="Tomita M."/>
            <person name="Numata K."/>
            <person name="Arakawa K."/>
        </authorList>
    </citation>
    <scope>NUCLEOTIDE SEQUENCE</scope>
</reference>
<dbReference type="AlphaFoldDB" id="A0A8X6NNR3"/>
<proteinExistence type="predicted"/>
<dbReference type="EMBL" id="BMAW01106734">
    <property type="protein sequence ID" value="GFT25868.1"/>
    <property type="molecule type" value="Genomic_DNA"/>
</dbReference>
<dbReference type="Proteomes" id="UP000887013">
    <property type="component" value="Unassembled WGS sequence"/>
</dbReference>
<protein>
    <submittedName>
        <fullName evidence="1">Uncharacterized protein</fullName>
    </submittedName>
</protein>